<dbReference type="SUPFAM" id="SSF57716">
    <property type="entry name" value="Glucocorticoid receptor-like (DNA-binding domain)"/>
    <property type="match status" value="1"/>
</dbReference>
<evidence type="ECO:0000256" key="3">
    <source>
        <dbReference type="ARBA" id="ARBA00022833"/>
    </source>
</evidence>
<sequence>MSDIKYYIRVYCSSEILSSSLFYNIGNTYNSVNSYSIIMVSKKVCAVSNCKAYGISSPSTISFHKFPKDLNRNMWTQHVLDLSKIYSICSIHFTKDNYMTNTSRPMLRYGSVPSINLPSTAFLKSLSLKINKETTLKKTPTKCSPMHMFKKFGSFVHSLKRQTSNIFTVDKEIHDATTLSDELTGIKKLNRSLFGSDCLNNIDETPNVFFTKLLIINNMLGSVIQKEATEKKGQRFEETEKSFALGLYYHSPAAYCFMKSFLCLPDIRSLRRWLEGLDVSCGINQNILNILKLKFQTAPIREKLVSIIVDEMSLKQLITFNSQNDTFYGYEDFGSDIFEDLKTLKQGNQVLVVMVKSLILSWKQILGFFIVNGSVTGDRLKCIVEYTITKLNECGLIPKVIICDQGSNNLKMRKLFNVTKEKPYITFNNENLKQHIQPNLLNFLMTCLIVKINNKRELNEKYGIEYLLMRRLTQDCIESLFSVLRAKGGNNLTPDASKIQSAIRMNMCNMLISPSNNANCEKDASEFLALTKDIKTSTITLDRPYNESEEIYNIDDYYSSMNIEYILMNGETANSVAYVTGWVCSQLDHRPCIEKLATKNKDANTKFDLDNTHIAIKEYEDCSLLYPLVKTLEFTKHVSVLFHANIENLILKKKNIITKS</sequence>
<dbReference type="GO" id="GO:0003677">
    <property type="term" value="F:DNA binding"/>
    <property type="evidence" value="ECO:0007669"/>
    <property type="project" value="UniProtKB-UniRule"/>
</dbReference>
<evidence type="ECO:0000313" key="7">
    <source>
        <dbReference type="EMBL" id="KAE9522538.1"/>
    </source>
</evidence>
<dbReference type="Pfam" id="PF12017">
    <property type="entry name" value="Tnp_P_element"/>
    <property type="match status" value="1"/>
</dbReference>
<evidence type="ECO:0000256" key="1">
    <source>
        <dbReference type="ARBA" id="ARBA00022723"/>
    </source>
</evidence>
<evidence type="ECO:0000256" key="5">
    <source>
        <dbReference type="PROSITE-ProRule" id="PRU00309"/>
    </source>
</evidence>
<dbReference type="InterPro" id="IPR021896">
    <property type="entry name" value="THAP9-like_HTH"/>
</dbReference>
<reference evidence="7 8" key="1">
    <citation type="submission" date="2019-08" db="EMBL/GenBank/DDBJ databases">
        <title>The genome of the soybean aphid Biotype 1, its phylome, world population structure and adaptation to the North American continent.</title>
        <authorList>
            <person name="Giordano R."/>
            <person name="Donthu R.K."/>
            <person name="Hernandez A.G."/>
            <person name="Wright C.L."/>
            <person name="Zimin A.V."/>
        </authorList>
    </citation>
    <scope>NUCLEOTIDE SEQUENCE [LARGE SCALE GENOMIC DNA]</scope>
    <source>
        <tissue evidence="7">Whole aphids</tissue>
    </source>
</reference>
<evidence type="ECO:0000256" key="4">
    <source>
        <dbReference type="ARBA" id="ARBA00023125"/>
    </source>
</evidence>
<keyword evidence="2 5" id="KW-0863">Zinc-finger</keyword>
<dbReference type="InterPro" id="IPR006612">
    <property type="entry name" value="THAP_Znf"/>
</dbReference>
<evidence type="ECO:0000256" key="2">
    <source>
        <dbReference type="ARBA" id="ARBA00022771"/>
    </source>
</evidence>
<evidence type="ECO:0000313" key="8">
    <source>
        <dbReference type="Proteomes" id="UP000475862"/>
    </source>
</evidence>
<keyword evidence="4 5" id="KW-0238">DNA-binding</keyword>
<dbReference type="OrthoDB" id="6609558at2759"/>
<keyword evidence="8" id="KW-1185">Reference proteome</keyword>
<keyword evidence="1" id="KW-0479">Metal-binding</keyword>
<dbReference type="InterPro" id="IPR048365">
    <property type="entry name" value="TNP-like_RNaseH_N"/>
</dbReference>
<gene>
    <name evidence="7" type="ORF">AGLY_017059</name>
</gene>
<dbReference type="Pfam" id="PF05485">
    <property type="entry name" value="THAP"/>
    <property type="match status" value="1"/>
</dbReference>
<organism evidence="7 8">
    <name type="scientific">Aphis glycines</name>
    <name type="common">Soybean aphid</name>
    <dbReference type="NCBI Taxonomy" id="307491"/>
    <lineage>
        <taxon>Eukaryota</taxon>
        <taxon>Metazoa</taxon>
        <taxon>Ecdysozoa</taxon>
        <taxon>Arthropoda</taxon>
        <taxon>Hexapoda</taxon>
        <taxon>Insecta</taxon>
        <taxon>Pterygota</taxon>
        <taxon>Neoptera</taxon>
        <taxon>Paraneoptera</taxon>
        <taxon>Hemiptera</taxon>
        <taxon>Sternorrhyncha</taxon>
        <taxon>Aphidomorpha</taxon>
        <taxon>Aphidoidea</taxon>
        <taxon>Aphididae</taxon>
        <taxon>Aphidini</taxon>
        <taxon>Aphis</taxon>
        <taxon>Aphis</taxon>
    </lineage>
</organism>
<feature type="domain" description="THAP-type" evidence="6">
    <location>
        <begin position="39"/>
        <end position="116"/>
    </location>
</feature>
<dbReference type="Proteomes" id="UP000475862">
    <property type="component" value="Unassembled WGS sequence"/>
</dbReference>
<dbReference type="PROSITE" id="PS50950">
    <property type="entry name" value="ZF_THAP"/>
    <property type="match status" value="1"/>
</dbReference>
<proteinExistence type="predicted"/>
<dbReference type="GO" id="GO:0008270">
    <property type="term" value="F:zinc ion binding"/>
    <property type="evidence" value="ECO:0007669"/>
    <property type="project" value="UniProtKB-KW"/>
</dbReference>
<comment type="caution">
    <text evidence="7">The sequence shown here is derived from an EMBL/GenBank/DDBJ whole genome shotgun (WGS) entry which is preliminary data.</text>
</comment>
<evidence type="ECO:0000259" key="6">
    <source>
        <dbReference type="PROSITE" id="PS50950"/>
    </source>
</evidence>
<dbReference type="EMBL" id="VYZN01001031">
    <property type="protein sequence ID" value="KAE9522538.1"/>
    <property type="molecule type" value="Genomic_DNA"/>
</dbReference>
<dbReference type="SMART" id="SM00980">
    <property type="entry name" value="THAP"/>
    <property type="match status" value="1"/>
</dbReference>
<protein>
    <recommendedName>
        <fullName evidence="6">THAP-type domain-containing protein</fullName>
    </recommendedName>
</protein>
<dbReference type="AlphaFoldDB" id="A0A6G0SWL1"/>
<dbReference type="Pfam" id="PF21787">
    <property type="entry name" value="TNP-like_RNaseH_N"/>
    <property type="match status" value="1"/>
</dbReference>
<name>A0A6G0SWL1_APHGL</name>
<accession>A0A6G0SWL1</accession>
<keyword evidence="3" id="KW-0862">Zinc</keyword>